<protein>
    <submittedName>
        <fullName evidence="2">Uncharacterized protein</fullName>
    </submittedName>
</protein>
<dbReference type="Proteomes" id="UP000184383">
    <property type="component" value="Unassembled WGS sequence"/>
</dbReference>
<proteinExistence type="predicted"/>
<name>A0A1L9RRG7_ASPWE</name>
<reference evidence="3" key="1">
    <citation type="journal article" date="2017" name="Genome Biol.">
        <title>Comparative genomics reveals high biological diversity and specific adaptations in the industrially and medically important fungal genus Aspergillus.</title>
        <authorList>
            <person name="de Vries R.P."/>
            <person name="Riley R."/>
            <person name="Wiebenga A."/>
            <person name="Aguilar-Osorio G."/>
            <person name="Amillis S."/>
            <person name="Uchima C.A."/>
            <person name="Anderluh G."/>
            <person name="Asadollahi M."/>
            <person name="Askin M."/>
            <person name="Barry K."/>
            <person name="Battaglia E."/>
            <person name="Bayram O."/>
            <person name="Benocci T."/>
            <person name="Braus-Stromeyer S.A."/>
            <person name="Caldana C."/>
            <person name="Canovas D."/>
            <person name="Cerqueira G.C."/>
            <person name="Chen F."/>
            <person name="Chen W."/>
            <person name="Choi C."/>
            <person name="Clum A."/>
            <person name="Dos Santos R.A."/>
            <person name="Damasio A.R."/>
            <person name="Diallinas G."/>
            <person name="Emri T."/>
            <person name="Fekete E."/>
            <person name="Flipphi M."/>
            <person name="Freyberg S."/>
            <person name="Gallo A."/>
            <person name="Gournas C."/>
            <person name="Habgood R."/>
            <person name="Hainaut M."/>
            <person name="Harispe M.L."/>
            <person name="Henrissat B."/>
            <person name="Hilden K.S."/>
            <person name="Hope R."/>
            <person name="Hossain A."/>
            <person name="Karabika E."/>
            <person name="Karaffa L."/>
            <person name="Karanyi Z."/>
            <person name="Krasevec N."/>
            <person name="Kuo A."/>
            <person name="Kusch H."/>
            <person name="LaButti K."/>
            <person name="Lagendijk E.L."/>
            <person name="Lapidus A."/>
            <person name="Levasseur A."/>
            <person name="Lindquist E."/>
            <person name="Lipzen A."/>
            <person name="Logrieco A.F."/>
            <person name="MacCabe A."/>
            <person name="Maekelae M.R."/>
            <person name="Malavazi I."/>
            <person name="Melin P."/>
            <person name="Meyer V."/>
            <person name="Mielnichuk N."/>
            <person name="Miskei M."/>
            <person name="Molnar A.P."/>
            <person name="Mule G."/>
            <person name="Ngan C.Y."/>
            <person name="Orejas M."/>
            <person name="Orosz E."/>
            <person name="Ouedraogo J.P."/>
            <person name="Overkamp K.M."/>
            <person name="Park H.-S."/>
            <person name="Perrone G."/>
            <person name="Piumi F."/>
            <person name="Punt P.J."/>
            <person name="Ram A.F."/>
            <person name="Ramon A."/>
            <person name="Rauscher S."/>
            <person name="Record E."/>
            <person name="Riano-Pachon D.M."/>
            <person name="Robert V."/>
            <person name="Roehrig J."/>
            <person name="Ruller R."/>
            <person name="Salamov A."/>
            <person name="Salih N.S."/>
            <person name="Samson R.A."/>
            <person name="Sandor E."/>
            <person name="Sanguinetti M."/>
            <person name="Schuetze T."/>
            <person name="Sepcic K."/>
            <person name="Shelest E."/>
            <person name="Sherlock G."/>
            <person name="Sophianopoulou V."/>
            <person name="Squina F.M."/>
            <person name="Sun H."/>
            <person name="Susca A."/>
            <person name="Todd R.B."/>
            <person name="Tsang A."/>
            <person name="Unkles S.E."/>
            <person name="van de Wiele N."/>
            <person name="van Rossen-Uffink D."/>
            <person name="Oliveira J.V."/>
            <person name="Vesth T.C."/>
            <person name="Visser J."/>
            <person name="Yu J.-H."/>
            <person name="Zhou M."/>
            <person name="Andersen M.R."/>
            <person name="Archer D.B."/>
            <person name="Baker S.E."/>
            <person name="Benoit I."/>
            <person name="Brakhage A.A."/>
            <person name="Braus G.H."/>
            <person name="Fischer R."/>
            <person name="Frisvad J.C."/>
            <person name="Goldman G.H."/>
            <person name="Houbraken J."/>
            <person name="Oakley B."/>
            <person name="Pocsi I."/>
            <person name="Scazzocchio C."/>
            <person name="Seiboth B."/>
            <person name="vanKuyk P.A."/>
            <person name="Wortman J."/>
            <person name="Dyer P.S."/>
            <person name="Grigoriev I.V."/>
        </authorList>
    </citation>
    <scope>NUCLEOTIDE SEQUENCE [LARGE SCALE GENOMIC DNA]</scope>
    <source>
        <strain evidence="3">DTO 134E9</strain>
    </source>
</reference>
<dbReference type="RefSeq" id="XP_040691114.1">
    <property type="nucleotide sequence ID" value="XM_040836520.1"/>
</dbReference>
<dbReference type="EMBL" id="KV878211">
    <property type="protein sequence ID" value="OJJ37438.1"/>
    <property type="molecule type" value="Genomic_DNA"/>
</dbReference>
<dbReference type="GeneID" id="63752368"/>
<sequence>MYSQCSCQELYASTDGYRMAKTPQPPKKENKTKNSMRSQNPALYANADRVTMSLVMPQNCSTKTPKLAQMLCQCQTNLHSNKTCPLCFRLFLCFLSFYPSLSSFFSSFFSFFFFFFFFSGFFSFFFP</sequence>
<keyword evidence="1" id="KW-0472">Membrane</keyword>
<organism evidence="2 3">
    <name type="scientific">Aspergillus wentii DTO 134E9</name>
    <dbReference type="NCBI Taxonomy" id="1073089"/>
    <lineage>
        <taxon>Eukaryota</taxon>
        <taxon>Fungi</taxon>
        <taxon>Dikarya</taxon>
        <taxon>Ascomycota</taxon>
        <taxon>Pezizomycotina</taxon>
        <taxon>Eurotiomycetes</taxon>
        <taxon>Eurotiomycetidae</taxon>
        <taxon>Eurotiales</taxon>
        <taxon>Aspergillaceae</taxon>
        <taxon>Aspergillus</taxon>
        <taxon>Aspergillus subgen. Cremei</taxon>
    </lineage>
</organism>
<evidence type="ECO:0000313" key="3">
    <source>
        <dbReference type="Proteomes" id="UP000184383"/>
    </source>
</evidence>
<feature type="transmembrane region" description="Helical" evidence="1">
    <location>
        <begin position="104"/>
        <end position="126"/>
    </location>
</feature>
<keyword evidence="3" id="KW-1185">Reference proteome</keyword>
<dbReference type="VEuPathDB" id="FungiDB:ASPWEDRAFT_453551"/>
<accession>A0A1L9RRG7</accession>
<evidence type="ECO:0000256" key="1">
    <source>
        <dbReference type="SAM" id="Phobius"/>
    </source>
</evidence>
<evidence type="ECO:0000313" key="2">
    <source>
        <dbReference type="EMBL" id="OJJ37438.1"/>
    </source>
</evidence>
<keyword evidence="1" id="KW-0812">Transmembrane</keyword>
<gene>
    <name evidence="2" type="ORF">ASPWEDRAFT_453551</name>
</gene>
<keyword evidence="1" id="KW-1133">Transmembrane helix</keyword>
<dbReference type="AlphaFoldDB" id="A0A1L9RRG7"/>